<organism evidence="1 2">
    <name type="scientific">Brassica cretica</name>
    <name type="common">Mustard</name>
    <dbReference type="NCBI Taxonomy" id="69181"/>
    <lineage>
        <taxon>Eukaryota</taxon>
        <taxon>Viridiplantae</taxon>
        <taxon>Streptophyta</taxon>
        <taxon>Embryophyta</taxon>
        <taxon>Tracheophyta</taxon>
        <taxon>Spermatophyta</taxon>
        <taxon>Magnoliopsida</taxon>
        <taxon>eudicotyledons</taxon>
        <taxon>Gunneridae</taxon>
        <taxon>Pentapetalae</taxon>
        <taxon>rosids</taxon>
        <taxon>malvids</taxon>
        <taxon>Brassicales</taxon>
        <taxon>Brassicaceae</taxon>
        <taxon>Brassiceae</taxon>
        <taxon>Brassica</taxon>
    </lineage>
</organism>
<dbReference type="EMBL" id="QGKX02001290">
    <property type="protein sequence ID" value="KAF3541914.1"/>
    <property type="molecule type" value="Genomic_DNA"/>
</dbReference>
<evidence type="ECO:0000313" key="1">
    <source>
        <dbReference type="EMBL" id="KAF3541914.1"/>
    </source>
</evidence>
<evidence type="ECO:0000313" key="2">
    <source>
        <dbReference type="Proteomes" id="UP000712600"/>
    </source>
</evidence>
<dbReference type="Proteomes" id="UP000712600">
    <property type="component" value="Unassembled WGS sequence"/>
</dbReference>
<comment type="caution">
    <text evidence="1">The sequence shown here is derived from an EMBL/GenBank/DDBJ whole genome shotgun (WGS) entry which is preliminary data.</text>
</comment>
<gene>
    <name evidence="1" type="ORF">F2Q69_00024483</name>
</gene>
<proteinExistence type="predicted"/>
<name>A0A8S9QUK8_BRACR</name>
<dbReference type="AlphaFoldDB" id="A0A8S9QUK8"/>
<accession>A0A8S9QUK8</accession>
<reference evidence="1" key="1">
    <citation type="submission" date="2019-12" db="EMBL/GenBank/DDBJ databases">
        <title>Genome sequencing and annotation of Brassica cretica.</title>
        <authorList>
            <person name="Studholme D.J."/>
            <person name="Sarris P."/>
        </authorList>
    </citation>
    <scope>NUCLEOTIDE SEQUENCE</scope>
    <source>
        <strain evidence="1">PFS-109/04</strain>
        <tissue evidence="1">Leaf</tissue>
    </source>
</reference>
<sequence length="134" mass="15527">MHIFIFIRRFGVTPRIQIDAFDFFILFTFLDRRKVFRLFPRWRGSSFIGILSRRFPLRVGRPVDRNREIESFSADSGCFTRKNGPEHLLDFLERCGVCIGVDRGYVPCWSLLNVVGGGSAVKSFLVIEIVGWHV</sequence>
<protein>
    <submittedName>
        <fullName evidence="1">Uncharacterized protein</fullName>
    </submittedName>
</protein>